<feature type="transmembrane region" description="Helical" evidence="6">
    <location>
        <begin position="157"/>
        <end position="182"/>
    </location>
</feature>
<keyword evidence="4 6" id="KW-1133">Transmembrane helix</keyword>
<feature type="transmembrane region" description="Helical" evidence="6">
    <location>
        <begin position="49"/>
        <end position="71"/>
    </location>
</feature>
<feature type="transmembrane region" description="Helical" evidence="6">
    <location>
        <begin position="20"/>
        <end position="42"/>
    </location>
</feature>
<dbReference type="Proteomes" id="UP000219465">
    <property type="component" value="Unassembled WGS sequence"/>
</dbReference>
<accession>A0A286IAJ5</accession>
<evidence type="ECO:0000256" key="1">
    <source>
        <dbReference type="ARBA" id="ARBA00004651"/>
    </source>
</evidence>
<comment type="subcellular location">
    <subcellularLocation>
        <location evidence="1">Cell membrane</location>
        <topology evidence="1">Multi-pass membrane protein</topology>
    </subcellularLocation>
</comment>
<name>A0A286IAJ5_9HYPH</name>
<dbReference type="GO" id="GO:0005886">
    <property type="term" value="C:plasma membrane"/>
    <property type="evidence" value="ECO:0007669"/>
    <property type="project" value="UniProtKB-SubCell"/>
</dbReference>
<evidence type="ECO:0000313" key="7">
    <source>
        <dbReference type="EMBL" id="SOE17153.1"/>
    </source>
</evidence>
<evidence type="ECO:0000256" key="5">
    <source>
        <dbReference type="ARBA" id="ARBA00023136"/>
    </source>
</evidence>
<dbReference type="RefSeq" id="WP_097107442.1">
    <property type="nucleotide sequence ID" value="NZ_OCPC01000002.1"/>
</dbReference>
<gene>
    <name evidence="7" type="ORF">SAMN05877838_2044</name>
</gene>
<feature type="transmembrane region" description="Helical" evidence="6">
    <location>
        <begin position="202"/>
        <end position="222"/>
    </location>
</feature>
<dbReference type="AlphaFoldDB" id="A0A286IAJ5"/>
<feature type="transmembrane region" description="Helical" evidence="6">
    <location>
        <begin position="102"/>
        <end position="124"/>
    </location>
</feature>
<evidence type="ECO:0000256" key="3">
    <source>
        <dbReference type="ARBA" id="ARBA00022692"/>
    </source>
</evidence>
<dbReference type="InterPro" id="IPR019108">
    <property type="entry name" value="Caa3_assmbl_CtaG-rel"/>
</dbReference>
<organism evidence="7 8">
    <name type="scientific">Hoeflea halophila</name>
    <dbReference type="NCBI Taxonomy" id="714899"/>
    <lineage>
        <taxon>Bacteria</taxon>
        <taxon>Pseudomonadati</taxon>
        <taxon>Pseudomonadota</taxon>
        <taxon>Alphaproteobacteria</taxon>
        <taxon>Hyphomicrobiales</taxon>
        <taxon>Rhizobiaceae</taxon>
        <taxon>Hoeflea</taxon>
    </lineage>
</organism>
<dbReference type="OrthoDB" id="259025at2"/>
<feature type="transmembrane region" description="Helical" evidence="6">
    <location>
        <begin position="77"/>
        <end position="95"/>
    </location>
</feature>
<keyword evidence="5 6" id="KW-0472">Membrane</keyword>
<dbReference type="Pfam" id="PF09678">
    <property type="entry name" value="Caa3_CtaG"/>
    <property type="match status" value="1"/>
</dbReference>
<keyword evidence="3 6" id="KW-0812">Transmembrane</keyword>
<dbReference type="EMBL" id="OCPC01000002">
    <property type="protein sequence ID" value="SOE17153.1"/>
    <property type="molecule type" value="Genomic_DNA"/>
</dbReference>
<sequence>MQEDAYIPFCGTPPLPEQLLTSWTLDPFLLFGLAIFSALLWWQAERRGTALGGAVLVTLLFVSPLCAASMALFSARVGQHILLTLVAAPLLAAALPRLRLPVWPVSLAFALLFWGWHMPIPYAATLKADLTYWVMHLSLTGTAVALFVAFRAAGALAAVPAVFTAAQLTAFAVVLTLAPSAWHDWHAFTAPPYGLSALGDQQLAGALMWVAGGGLFMVLVALQVRRLLRYEAIANNAN</sequence>
<reference evidence="8" key="1">
    <citation type="submission" date="2017-08" db="EMBL/GenBank/DDBJ databases">
        <authorList>
            <person name="Varghese N."/>
            <person name="Submissions S."/>
        </authorList>
    </citation>
    <scope>NUCLEOTIDE SEQUENCE [LARGE SCALE GENOMIC DNA]</scope>
    <source>
        <strain evidence="8">KCTC 23107</strain>
    </source>
</reference>
<evidence type="ECO:0000256" key="2">
    <source>
        <dbReference type="ARBA" id="ARBA00022475"/>
    </source>
</evidence>
<evidence type="ECO:0000313" key="8">
    <source>
        <dbReference type="Proteomes" id="UP000219465"/>
    </source>
</evidence>
<keyword evidence="2" id="KW-1003">Cell membrane</keyword>
<feature type="transmembrane region" description="Helical" evidence="6">
    <location>
        <begin position="130"/>
        <end position="150"/>
    </location>
</feature>
<protein>
    <submittedName>
        <fullName evidence="7">Putative membrane protein</fullName>
    </submittedName>
</protein>
<proteinExistence type="predicted"/>
<evidence type="ECO:0000256" key="4">
    <source>
        <dbReference type="ARBA" id="ARBA00022989"/>
    </source>
</evidence>
<evidence type="ECO:0000256" key="6">
    <source>
        <dbReference type="SAM" id="Phobius"/>
    </source>
</evidence>
<keyword evidence="8" id="KW-1185">Reference proteome</keyword>